<keyword evidence="3" id="KW-1185">Reference proteome</keyword>
<sequence>MTTSSLSSCLALASLADLISNPSTTSSSSASSSSSGGQGFPGQLSTSLGTVCSSTCSENDSNGTSERCLPSTLNTFTTANSNTFFDALVSGSSSDLEGYQDSLSHKRDVRDVCMYEMFKAEQYTIPSIRGKTLTETFANHLKDDCPSLEDGGDNSTGSIDWSDVDDQQIPDSLEVSQTTTSGVEIGVGAVWMAGVGVAGTIWIVRSIV</sequence>
<dbReference type="RefSeq" id="XP_064718688.1">
    <property type="nucleotide sequence ID" value="XM_064862616.1"/>
</dbReference>
<proteinExistence type="predicted"/>
<evidence type="ECO:0000256" key="1">
    <source>
        <dbReference type="SAM" id="SignalP"/>
    </source>
</evidence>
<dbReference type="Proteomes" id="UP001432216">
    <property type="component" value="Chromosome 1"/>
</dbReference>
<dbReference type="EMBL" id="CP143806">
    <property type="protein sequence ID" value="WVO19448.1"/>
    <property type="molecule type" value="Genomic_DNA"/>
</dbReference>
<evidence type="ECO:0000313" key="3">
    <source>
        <dbReference type="Proteomes" id="UP001432216"/>
    </source>
</evidence>
<feature type="chain" id="PRO_5046056494" evidence="1">
    <location>
        <begin position="17"/>
        <end position="208"/>
    </location>
</feature>
<keyword evidence="1" id="KW-0732">Signal</keyword>
<feature type="signal peptide" evidence="1">
    <location>
        <begin position="1"/>
        <end position="16"/>
    </location>
</feature>
<evidence type="ECO:0000313" key="2">
    <source>
        <dbReference type="EMBL" id="WVO19448.1"/>
    </source>
</evidence>
<name>A0ABZ2ALM3_9TREE</name>
<reference evidence="2 3" key="1">
    <citation type="submission" date="2024-01" db="EMBL/GenBank/DDBJ databases">
        <title>Comparative genomics of Cryptococcus and Kwoniella reveals pathogenesis evolution and contrasting modes of karyotype evolution via chromosome fusion or intercentromeric recombination.</title>
        <authorList>
            <person name="Coelho M.A."/>
            <person name="David-Palma M."/>
            <person name="Shea T."/>
            <person name="Bowers K."/>
            <person name="McGinley-Smith S."/>
            <person name="Mohammad A.W."/>
            <person name="Gnirke A."/>
            <person name="Yurkov A.M."/>
            <person name="Nowrousian M."/>
            <person name="Sun S."/>
            <person name="Cuomo C.A."/>
            <person name="Heitman J."/>
        </authorList>
    </citation>
    <scope>NUCLEOTIDE SEQUENCE [LARGE SCALE GENOMIC DNA]</scope>
    <source>
        <strain evidence="2 3">7685027</strain>
    </source>
</reference>
<gene>
    <name evidence="2" type="ORF">IAS62_000734</name>
</gene>
<accession>A0ABZ2ALM3</accession>
<protein>
    <submittedName>
        <fullName evidence="2">Uncharacterized protein</fullName>
    </submittedName>
</protein>
<organism evidence="2 3">
    <name type="scientific">Cryptococcus decagattii</name>
    <dbReference type="NCBI Taxonomy" id="1859122"/>
    <lineage>
        <taxon>Eukaryota</taxon>
        <taxon>Fungi</taxon>
        <taxon>Dikarya</taxon>
        <taxon>Basidiomycota</taxon>
        <taxon>Agaricomycotina</taxon>
        <taxon>Tremellomycetes</taxon>
        <taxon>Tremellales</taxon>
        <taxon>Cryptococcaceae</taxon>
        <taxon>Cryptococcus</taxon>
        <taxon>Cryptococcus gattii species complex</taxon>
    </lineage>
</organism>
<dbReference type="GeneID" id="89987510"/>